<keyword evidence="1" id="KW-0732">Signal</keyword>
<evidence type="ECO:0000313" key="2">
    <source>
        <dbReference type="EMBL" id="TDQ45537.1"/>
    </source>
</evidence>
<comment type="caution">
    <text evidence="2">The sequence shown here is derived from an EMBL/GenBank/DDBJ whole genome shotgun (WGS) entry which is preliminary data.</text>
</comment>
<gene>
    <name evidence="2" type="ORF">EV696_1195</name>
</gene>
<evidence type="ECO:0000256" key="1">
    <source>
        <dbReference type="SAM" id="SignalP"/>
    </source>
</evidence>
<dbReference type="RefSeq" id="WP_133592572.1">
    <property type="nucleotide sequence ID" value="NZ_CP037953.1"/>
</dbReference>
<dbReference type="EMBL" id="SNYM01000019">
    <property type="protein sequence ID" value="TDQ45537.1"/>
    <property type="molecule type" value="Genomic_DNA"/>
</dbReference>
<evidence type="ECO:0000313" key="3">
    <source>
        <dbReference type="Proteomes" id="UP000295375"/>
    </source>
</evidence>
<reference evidence="2 3" key="1">
    <citation type="submission" date="2019-03" db="EMBL/GenBank/DDBJ databases">
        <title>Genomic Encyclopedia of Type Strains, Phase IV (KMG-IV): sequencing the most valuable type-strain genomes for metagenomic binning, comparative biology and taxonomic classification.</title>
        <authorList>
            <person name="Goeker M."/>
        </authorList>
    </citation>
    <scope>NUCLEOTIDE SEQUENCE [LARGE SCALE GENOMIC DNA]</scope>
    <source>
        <strain evidence="2 3">DSM 103792</strain>
    </source>
</reference>
<feature type="signal peptide" evidence="1">
    <location>
        <begin position="1"/>
        <end position="32"/>
    </location>
</feature>
<sequence length="267" mass="29524">MSLISIVKKAKTYISRILCAPLLLLLTSCVTVNDSQLFQKGSVKSIVPLLVMEPSVTGISLGWAASRARSFASEPSFQLHRRFREKLIESLVNNGWSVIDIPFDRGENWEIYKRGVETSLIEKLSNEPSGVEGLISIMKSDERVKGADALLLVVPSYGVRRCAKSSGCIVYGQHSGYGLLNTADSGNEVYVTFNYIFVDPATGKEIGFSNNSLHRPVAVGDWWSDFLEYSDSERRLIEQSLIDLFEVNCAAAMSKVVKRNLLDAFSG</sequence>
<name>A0A4V3D6W3_9GAMM</name>
<dbReference type="AlphaFoldDB" id="A0A4V3D6W3"/>
<evidence type="ECO:0008006" key="4">
    <source>
        <dbReference type="Google" id="ProtNLM"/>
    </source>
</evidence>
<organism evidence="2 3">
    <name type="scientific">Permianibacter aggregans</name>
    <dbReference type="NCBI Taxonomy" id="1510150"/>
    <lineage>
        <taxon>Bacteria</taxon>
        <taxon>Pseudomonadati</taxon>
        <taxon>Pseudomonadota</taxon>
        <taxon>Gammaproteobacteria</taxon>
        <taxon>Pseudomonadales</taxon>
        <taxon>Pseudomonadaceae</taxon>
        <taxon>Permianibacter</taxon>
    </lineage>
</organism>
<feature type="chain" id="PRO_5020283651" description="Lipoprotein" evidence="1">
    <location>
        <begin position="33"/>
        <end position="267"/>
    </location>
</feature>
<proteinExistence type="predicted"/>
<keyword evidence="3" id="KW-1185">Reference proteome</keyword>
<accession>A0A4V3D6W3</accession>
<protein>
    <recommendedName>
        <fullName evidence="4">Lipoprotein</fullName>
    </recommendedName>
</protein>
<dbReference type="Proteomes" id="UP000295375">
    <property type="component" value="Unassembled WGS sequence"/>
</dbReference>